<dbReference type="PANTHER" id="PTHR35458:SF8">
    <property type="entry name" value="SLR0650 PROTEIN"/>
    <property type="match status" value="1"/>
</dbReference>
<dbReference type="PANTHER" id="PTHR35458">
    <property type="entry name" value="SLR0755 PROTEIN"/>
    <property type="match status" value="1"/>
</dbReference>
<dbReference type="Gene3D" id="2.40.50.140">
    <property type="entry name" value="Nucleic acid-binding proteins"/>
    <property type="match status" value="1"/>
</dbReference>
<dbReference type="GO" id="GO:0004540">
    <property type="term" value="F:RNA nuclease activity"/>
    <property type="evidence" value="ECO:0007669"/>
    <property type="project" value="InterPro"/>
</dbReference>
<dbReference type="CDD" id="cd10911">
    <property type="entry name" value="PIN_LabA"/>
    <property type="match status" value="1"/>
</dbReference>
<dbReference type="InterPro" id="IPR047140">
    <property type="entry name" value="LabA"/>
</dbReference>
<evidence type="ECO:0000259" key="1">
    <source>
        <dbReference type="Pfam" id="PF01936"/>
    </source>
</evidence>
<organism evidence="2">
    <name type="scientific">hydrothermal vent metagenome</name>
    <dbReference type="NCBI Taxonomy" id="652676"/>
    <lineage>
        <taxon>unclassified sequences</taxon>
        <taxon>metagenomes</taxon>
        <taxon>ecological metagenomes</taxon>
    </lineage>
</organism>
<dbReference type="EMBL" id="UOEA01000067">
    <property type="protein sequence ID" value="VAV84518.1"/>
    <property type="molecule type" value="Genomic_DNA"/>
</dbReference>
<evidence type="ECO:0000313" key="2">
    <source>
        <dbReference type="EMBL" id="VAV84518.1"/>
    </source>
</evidence>
<reference evidence="2" key="1">
    <citation type="submission" date="2018-06" db="EMBL/GenBank/DDBJ databases">
        <authorList>
            <person name="Zhirakovskaya E."/>
        </authorList>
    </citation>
    <scope>NUCLEOTIDE SEQUENCE</scope>
</reference>
<dbReference type="Pfam" id="PF01936">
    <property type="entry name" value="NYN"/>
    <property type="match status" value="1"/>
</dbReference>
<dbReference type="AlphaFoldDB" id="A0A3B0R9E2"/>
<sequence length="276" mass="31341">MRTDSSQKVGLYVDAANITRNGGYGMRFDILRDFACRDNGTPVRLNAYVAYDESRAKTDRDYKDRTLNFYSILRDYGFKVIEKKVSWYVDESGNRYGKANADLDMAVDALLQSENLDRVMLATGDGDFIQVVRALQNKGCRVEVVAFENVSSQLKREADFFMSGYLIPNLQPIDDSTTAKWGEVGGKVRGVCYTYYHAKNYGFMRYLDHIGTGLWITDSRKSESPYNTAFIHDSAFNGSVERSSLPNRDQVFEFELTKGDKGLQASNIVRVYPLKD</sequence>
<proteinExistence type="predicted"/>
<dbReference type="Gene3D" id="3.40.50.1010">
    <property type="entry name" value="5'-nuclease"/>
    <property type="match status" value="1"/>
</dbReference>
<accession>A0A3B0R9E2</accession>
<gene>
    <name evidence="2" type="ORF">MNBD_DELTA01-1141</name>
</gene>
<name>A0A3B0R9E2_9ZZZZ</name>
<feature type="domain" description="NYN" evidence="1">
    <location>
        <begin position="8"/>
        <end position="162"/>
    </location>
</feature>
<protein>
    <recommendedName>
        <fullName evidence="1">NYN domain-containing protein</fullName>
    </recommendedName>
</protein>
<dbReference type="InterPro" id="IPR021139">
    <property type="entry name" value="NYN"/>
</dbReference>
<dbReference type="InterPro" id="IPR012340">
    <property type="entry name" value="NA-bd_OB-fold"/>
</dbReference>